<protein>
    <submittedName>
        <fullName evidence="2">Uncharacterized protein</fullName>
    </submittedName>
</protein>
<gene>
    <name evidence="2" type="ORF">CPAG_02628</name>
</gene>
<reference evidence="2 3" key="1">
    <citation type="submission" date="2007-06" db="EMBL/GenBank/DDBJ databases">
        <title>The Genome Sequence of Coccidioides posadasii RMSCC_3488.</title>
        <authorList>
            <consortium name="Coccidioides Genome Resources Consortium"/>
            <consortium name="The Broad Institute Genome Sequencing Platform"/>
            <person name="Henn M.R."/>
            <person name="Sykes S."/>
            <person name="Young S."/>
            <person name="Jaffe D."/>
            <person name="Berlin A."/>
            <person name="Alvarez P."/>
            <person name="Butler J."/>
            <person name="Gnerre S."/>
            <person name="Grabherr M."/>
            <person name="Mauceli E."/>
            <person name="Brockman W."/>
            <person name="Kodira C."/>
            <person name="Alvarado L."/>
            <person name="Zeng Q."/>
            <person name="Crawford M."/>
            <person name="Antoine C."/>
            <person name="Devon K."/>
            <person name="Galgiani J."/>
            <person name="Orsborn K."/>
            <person name="Lewis M.L."/>
            <person name="Nusbaum C."/>
            <person name="Galagan J."/>
            <person name="Birren B."/>
        </authorList>
    </citation>
    <scope>NUCLEOTIDE SEQUENCE [LARGE SCALE GENOMIC DNA]</scope>
    <source>
        <strain evidence="2 3">RMSCC 3488</strain>
    </source>
</reference>
<feature type="compositionally biased region" description="Low complexity" evidence="1">
    <location>
        <begin position="97"/>
        <end position="113"/>
    </location>
</feature>
<evidence type="ECO:0000256" key="1">
    <source>
        <dbReference type="SAM" id="MobiDB-lite"/>
    </source>
</evidence>
<accession>A0A0J6FBG3</accession>
<reference evidence="3" key="3">
    <citation type="journal article" date="2010" name="Genome Res.">
        <title>Population genomic sequencing of Coccidioides fungi reveals recent hybridization and transposon control.</title>
        <authorList>
            <person name="Neafsey D.E."/>
            <person name="Barker B.M."/>
            <person name="Sharpton T.J."/>
            <person name="Stajich J.E."/>
            <person name="Park D.J."/>
            <person name="Whiston E."/>
            <person name="Hung C.-Y."/>
            <person name="McMahan C."/>
            <person name="White J."/>
            <person name="Sykes S."/>
            <person name="Heiman D."/>
            <person name="Young S."/>
            <person name="Zeng Q."/>
            <person name="Abouelleil A."/>
            <person name="Aftuck L."/>
            <person name="Bessette D."/>
            <person name="Brown A."/>
            <person name="FitzGerald M."/>
            <person name="Lui A."/>
            <person name="Macdonald J.P."/>
            <person name="Priest M."/>
            <person name="Orbach M.J."/>
            <person name="Galgiani J.N."/>
            <person name="Kirkland T.N."/>
            <person name="Cole G.T."/>
            <person name="Birren B.W."/>
            <person name="Henn M.R."/>
            <person name="Taylor J.W."/>
            <person name="Rounsley S.D."/>
        </authorList>
    </citation>
    <scope>NUCLEOTIDE SEQUENCE [LARGE SCALE GENOMIC DNA]</scope>
    <source>
        <strain evidence="3">RMSCC 3488</strain>
    </source>
</reference>
<dbReference type="AlphaFoldDB" id="A0A0J6FBG3"/>
<proteinExistence type="predicted"/>
<evidence type="ECO:0000313" key="3">
    <source>
        <dbReference type="Proteomes" id="UP000054567"/>
    </source>
</evidence>
<sequence length="113" mass="11565">MGLAQTPLDDGNGCCPPDAPYTSVGSLTVCDMPCIGTIGDCCPYGYSRHTGSTGGRKIEPILNASPPSIPTSEPLSREFSFLIQEDTGGAGGTFPMSPDLSESSTSRLSASSS</sequence>
<evidence type="ECO:0000313" key="2">
    <source>
        <dbReference type="EMBL" id="KMM66289.1"/>
    </source>
</evidence>
<dbReference type="VEuPathDB" id="FungiDB:CPAG_02628"/>
<dbReference type="EMBL" id="DS268109">
    <property type="protein sequence ID" value="KMM66289.1"/>
    <property type="molecule type" value="Genomic_DNA"/>
</dbReference>
<feature type="region of interest" description="Disordered" evidence="1">
    <location>
        <begin position="86"/>
        <end position="113"/>
    </location>
</feature>
<organism evidence="2 3">
    <name type="scientific">Coccidioides posadasii RMSCC 3488</name>
    <dbReference type="NCBI Taxonomy" id="454284"/>
    <lineage>
        <taxon>Eukaryota</taxon>
        <taxon>Fungi</taxon>
        <taxon>Dikarya</taxon>
        <taxon>Ascomycota</taxon>
        <taxon>Pezizomycotina</taxon>
        <taxon>Eurotiomycetes</taxon>
        <taxon>Eurotiomycetidae</taxon>
        <taxon>Onygenales</taxon>
        <taxon>Onygenaceae</taxon>
        <taxon>Coccidioides</taxon>
    </lineage>
</organism>
<dbReference type="Proteomes" id="UP000054567">
    <property type="component" value="Unassembled WGS sequence"/>
</dbReference>
<reference evidence="3" key="2">
    <citation type="journal article" date="2009" name="Genome Res.">
        <title>Comparative genomic analyses of the human fungal pathogens Coccidioides and their relatives.</title>
        <authorList>
            <person name="Sharpton T.J."/>
            <person name="Stajich J.E."/>
            <person name="Rounsley S.D."/>
            <person name="Gardner M.J."/>
            <person name="Wortman J.R."/>
            <person name="Jordar V.S."/>
            <person name="Maiti R."/>
            <person name="Kodira C.D."/>
            <person name="Neafsey D.E."/>
            <person name="Zeng Q."/>
            <person name="Hung C.-Y."/>
            <person name="McMahan C."/>
            <person name="Muszewska A."/>
            <person name="Grynberg M."/>
            <person name="Mandel M.A."/>
            <person name="Kellner E.M."/>
            <person name="Barker B.M."/>
            <person name="Galgiani J.N."/>
            <person name="Orbach M.J."/>
            <person name="Kirkland T.N."/>
            <person name="Cole G.T."/>
            <person name="Henn M.R."/>
            <person name="Birren B.W."/>
            <person name="Taylor J.W."/>
        </authorList>
    </citation>
    <scope>NUCLEOTIDE SEQUENCE [LARGE SCALE GENOMIC DNA]</scope>
    <source>
        <strain evidence="3">RMSCC 3488</strain>
    </source>
</reference>
<name>A0A0J6FBG3_COCPO</name>